<dbReference type="EMBL" id="SNRW01038362">
    <property type="protein sequence ID" value="KAA6353314.1"/>
    <property type="molecule type" value="Genomic_DNA"/>
</dbReference>
<reference evidence="1 2" key="1">
    <citation type="submission" date="2019-03" db="EMBL/GenBank/DDBJ databases">
        <title>Single cell metagenomics reveals metabolic interactions within the superorganism composed of flagellate Streblomastix strix and complex community of Bacteroidetes bacteria on its surface.</title>
        <authorList>
            <person name="Treitli S.C."/>
            <person name="Kolisko M."/>
            <person name="Husnik F."/>
            <person name="Keeling P."/>
            <person name="Hampl V."/>
        </authorList>
    </citation>
    <scope>NUCLEOTIDE SEQUENCE [LARGE SCALE GENOMIC DNA]</scope>
    <source>
        <strain evidence="1">ST1C</strain>
    </source>
</reference>
<name>A0A5J4T4Q0_9EUKA</name>
<evidence type="ECO:0000313" key="2">
    <source>
        <dbReference type="Proteomes" id="UP000324800"/>
    </source>
</evidence>
<evidence type="ECO:0000313" key="1">
    <source>
        <dbReference type="EMBL" id="KAA6353314.1"/>
    </source>
</evidence>
<protein>
    <submittedName>
        <fullName evidence="1">Uncharacterized protein</fullName>
    </submittedName>
</protein>
<proteinExistence type="predicted"/>
<dbReference type="Proteomes" id="UP000324800">
    <property type="component" value="Unassembled WGS sequence"/>
</dbReference>
<dbReference type="AlphaFoldDB" id="A0A5J4T4Q0"/>
<sequence>MYIPIKPENVYILHGFVKFQKLHPQVTHVLLNNGYAIVAYIIQSRNLFADNTYGDFFNRYYVHTDIVGLTTVSEALKELFIENNEKVIRMEFHRNKDKKNMNREFTNGVAAI</sequence>
<organism evidence="1 2">
    <name type="scientific">Streblomastix strix</name>
    <dbReference type="NCBI Taxonomy" id="222440"/>
    <lineage>
        <taxon>Eukaryota</taxon>
        <taxon>Metamonada</taxon>
        <taxon>Preaxostyla</taxon>
        <taxon>Oxymonadida</taxon>
        <taxon>Streblomastigidae</taxon>
        <taxon>Streblomastix</taxon>
    </lineage>
</organism>
<accession>A0A5J4T4Q0</accession>
<feature type="non-terminal residue" evidence="1">
    <location>
        <position position="112"/>
    </location>
</feature>
<gene>
    <name evidence="1" type="ORF">EZS28_051159</name>
</gene>
<comment type="caution">
    <text evidence="1">The sequence shown here is derived from an EMBL/GenBank/DDBJ whole genome shotgun (WGS) entry which is preliminary data.</text>
</comment>